<dbReference type="InterPro" id="IPR052085">
    <property type="entry name" value="WD-SAM-U-box"/>
</dbReference>
<keyword evidence="3" id="KW-1185">Reference proteome</keyword>
<dbReference type="Gene3D" id="3.30.40.10">
    <property type="entry name" value="Zinc/RING finger domain, C3HC4 (zinc finger)"/>
    <property type="match status" value="1"/>
</dbReference>
<dbReference type="PANTHER" id="PTHR46573:SF1">
    <property type="entry name" value="WD REPEAT, SAM AND U-BOX DOMAIN-CONTAINING PROTEIN 1"/>
    <property type="match status" value="1"/>
</dbReference>
<feature type="domain" description="U-box" evidence="1">
    <location>
        <begin position="135"/>
        <end position="208"/>
    </location>
</feature>
<dbReference type="PANTHER" id="PTHR46573">
    <property type="entry name" value="WD REPEAT, SAM AND U-BOX DOMAIN-CONTAINING PROTEIN 1"/>
    <property type="match status" value="1"/>
</dbReference>
<evidence type="ECO:0000313" key="2">
    <source>
        <dbReference type="EMBL" id="WIA19084.1"/>
    </source>
</evidence>
<gene>
    <name evidence="2" type="ORF">OEZ85_003736</name>
</gene>
<name>A0ABY8UDF4_TETOB</name>
<accession>A0ABY8UDF4</accession>
<protein>
    <recommendedName>
        <fullName evidence="1">U-box domain-containing protein</fullName>
    </recommendedName>
</protein>
<sequence>MAEAYAYLVESLILKPTGYSPFLATKREALFHKPRNQQQQPAQQLQPVRVKDIQQLRTSVANLSQQVQKLQSCSGSPTQKQDNVQRWFQNHAAAFDAPRSSSSSSSGSARLSSCCMVPPLEYDASDEEQRQLEDEAPGEFLCPIGRVLMTDPVCTPSGFTYQRSFLEDFLAKTGHDPARDTPLNASQLYPNIVMRDQIATWLQQNGIAT</sequence>
<dbReference type="SUPFAM" id="SSF57850">
    <property type="entry name" value="RING/U-box"/>
    <property type="match status" value="1"/>
</dbReference>
<dbReference type="Proteomes" id="UP001244341">
    <property type="component" value="Chromosome 10b"/>
</dbReference>
<dbReference type="InterPro" id="IPR003613">
    <property type="entry name" value="Ubox_domain"/>
</dbReference>
<dbReference type="InterPro" id="IPR013083">
    <property type="entry name" value="Znf_RING/FYVE/PHD"/>
</dbReference>
<dbReference type="Pfam" id="PF04564">
    <property type="entry name" value="U-box"/>
    <property type="match status" value="1"/>
</dbReference>
<dbReference type="EMBL" id="CP126217">
    <property type="protein sequence ID" value="WIA19084.1"/>
    <property type="molecule type" value="Genomic_DNA"/>
</dbReference>
<dbReference type="PROSITE" id="PS51698">
    <property type="entry name" value="U_BOX"/>
    <property type="match status" value="1"/>
</dbReference>
<proteinExistence type="predicted"/>
<reference evidence="2 3" key="1">
    <citation type="submission" date="2023-05" db="EMBL/GenBank/DDBJ databases">
        <title>A 100% complete, gapless, phased diploid assembly of the Scenedesmus obliquus UTEX 3031 genome.</title>
        <authorList>
            <person name="Biondi T.C."/>
            <person name="Hanschen E.R."/>
            <person name="Kwon T."/>
            <person name="Eng W."/>
            <person name="Kruse C.P.S."/>
            <person name="Koehler S.I."/>
            <person name="Kunde Y."/>
            <person name="Gleasner C.D."/>
            <person name="You Mak K.T."/>
            <person name="Polle J."/>
            <person name="Hovde B.T."/>
            <person name="Starkenburg S.R."/>
        </authorList>
    </citation>
    <scope>NUCLEOTIDE SEQUENCE [LARGE SCALE GENOMIC DNA]</scope>
    <source>
        <strain evidence="2 3">DOE0152z</strain>
    </source>
</reference>
<evidence type="ECO:0000259" key="1">
    <source>
        <dbReference type="PROSITE" id="PS51698"/>
    </source>
</evidence>
<dbReference type="SMART" id="SM00504">
    <property type="entry name" value="Ubox"/>
    <property type="match status" value="1"/>
</dbReference>
<organism evidence="2 3">
    <name type="scientific">Tetradesmus obliquus</name>
    <name type="common">Green alga</name>
    <name type="synonym">Acutodesmus obliquus</name>
    <dbReference type="NCBI Taxonomy" id="3088"/>
    <lineage>
        <taxon>Eukaryota</taxon>
        <taxon>Viridiplantae</taxon>
        <taxon>Chlorophyta</taxon>
        <taxon>core chlorophytes</taxon>
        <taxon>Chlorophyceae</taxon>
        <taxon>CS clade</taxon>
        <taxon>Sphaeropleales</taxon>
        <taxon>Scenedesmaceae</taxon>
        <taxon>Tetradesmus</taxon>
    </lineage>
</organism>
<evidence type="ECO:0000313" key="3">
    <source>
        <dbReference type="Proteomes" id="UP001244341"/>
    </source>
</evidence>